<evidence type="ECO:0000313" key="1">
    <source>
        <dbReference type="EMBL" id="PAX49842.1"/>
    </source>
</evidence>
<evidence type="ECO:0008006" key="3">
    <source>
        <dbReference type="Google" id="ProtNLM"/>
    </source>
</evidence>
<organism evidence="1 2">
    <name type="scientific">Brunnivagina elsteri CCALA 953</name>
    <dbReference type="NCBI Taxonomy" id="987040"/>
    <lineage>
        <taxon>Bacteria</taxon>
        <taxon>Bacillati</taxon>
        <taxon>Cyanobacteriota</taxon>
        <taxon>Cyanophyceae</taxon>
        <taxon>Nostocales</taxon>
        <taxon>Calotrichaceae</taxon>
        <taxon>Brunnivagina</taxon>
    </lineage>
</organism>
<dbReference type="OrthoDB" id="508938at2"/>
<protein>
    <recommendedName>
        <fullName evidence="3">GIY-YIG domain-containing protein</fullName>
    </recommendedName>
</protein>
<name>A0A2A2TB69_9CYAN</name>
<accession>A0A2A2TB69</accession>
<reference evidence="1 2" key="1">
    <citation type="submission" date="2017-08" db="EMBL/GenBank/DDBJ databases">
        <title>Draft genome sequence of filamentous cyanobacterium Calothrix elsteri CCALA 953.</title>
        <authorList>
            <person name="Gagunashvili A.N."/>
            <person name="Elster J."/>
            <person name="Andresson O.S."/>
        </authorList>
    </citation>
    <scope>NUCLEOTIDE SEQUENCE [LARGE SCALE GENOMIC DNA]</scope>
    <source>
        <strain evidence="1 2">CCALA 953</strain>
    </source>
</reference>
<gene>
    <name evidence="1" type="ORF">CK510_27480</name>
</gene>
<dbReference type="Proteomes" id="UP000218238">
    <property type="component" value="Unassembled WGS sequence"/>
</dbReference>
<evidence type="ECO:0000313" key="2">
    <source>
        <dbReference type="Proteomes" id="UP000218238"/>
    </source>
</evidence>
<comment type="caution">
    <text evidence="1">The sequence shown here is derived from an EMBL/GenBank/DDBJ whole genome shotgun (WGS) entry which is preliminary data.</text>
</comment>
<dbReference type="EMBL" id="NTFS01000514">
    <property type="protein sequence ID" value="PAX49842.1"/>
    <property type="molecule type" value="Genomic_DNA"/>
</dbReference>
<keyword evidence="2" id="KW-1185">Reference proteome</keyword>
<proteinExistence type="predicted"/>
<sequence length="199" mass="23565">MQVKFWGLRLETNQLDLFSPNELRISHSNRTPVLLMDEKTLTKWKQKIIIHQQQVRTSESNQQVSLFNLPKSHVDPDIIDPFTIQLSALSFYRLPVDSPGQACLYFVIDMSTNLLLYIGETCKSNQRWKGVHDCKRYIENYIDLHYRYELKTAVNIGFWWDAPVLSKARQRLELSLIQKWKSPFNKENWKYWGQPFGKG</sequence>
<dbReference type="AlphaFoldDB" id="A0A2A2TB69"/>